<evidence type="ECO:0000313" key="2">
    <source>
        <dbReference type="Proteomes" id="UP001345013"/>
    </source>
</evidence>
<sequence>MPATSPGTSRRYDPKAYIMPEDPLDTFDPPTNPHLPLPTDFPGWRKAMEKSLTLCHATETGLDAYIQALSLDRHPDLTPRFKNQETRRVKITIKTLNITRIRVESVIKEMERFLLEECIDHSTIQPQVCDYVMGWSQEVTDYVQKARAYLVSAHAFYKVNYALCPTTKS</sequence>
<dbReference type="EMBL" id="JAVRRG010000011">
    <property type="protein sequence ID" value="KAK5099139.1"/>
    <property type="molecule type" value="Genomic_DNA"/>
</dbReference>
<proteinExistence type="predicted"/>
<dbReference type="Proteomes" id="UP001345013">
    <property type="component" value="Unassembled WGS sequence"/>
</dbReference>
<name>A0ABR0KKM6_9EURO</name>
<accession>A0ABR0KKM6</accession>
<keyword evidence="2" id="KW-1185">Reference proteome</keyword>
<reference evidence="1 2" key="1">
    <citation type="submission" date="2023-08" db="EMBL/GenBank/DDBJ databases">
        <title>Black Yeasts Isolated from many extreme environments.</title>
        <authorList>
            <person name="Coleine C."/>
            <person name="Stajich J.E."/>
            <person name="Selbmann L."/>
        </authorList>
    </citation>
    <scope>NUCLEOTIDE SEQUENCE [LARGE SCALE GENOMIC DNA]</scope>
    <source>
        <strain evidence="1 2">CCFEE 5885</strain>
    </source>
</reference>
<gene>
    <name evidence="1" type="ORF">LTR24_001540</name>
</gene>
<protein>
    <submittedName>
        <fullName evidence="1">Uncharacterized protein</fullName>
    </submittedName>
</protein>
<comment type="caution">
    <text evidence="1">The sequence shown here is derived from an EMBL/GenBank/DDBJ whole genome shotgun (WGS) entry which is preliminary data.</text>
</comment>
<evidence type="ECO:0000313" key="1">
    <source>
        <dbReference type="EMBL" id="KAK5099139.1"/>
    </source>
</evidence>
<organism evidence="1 2">
    <name type="scientific">Lithohypha guttulata</name>
    <dbReference type="NCBI Taxonomy" id="1690604"/>
    <lineage>
        <taxon>Eukaryota</taxon>
        <taxon>Fungi</taxon>
        <taxon>Dikarya</taxon>
        <taxon>Ascomycota</taxon>
        <taxon>Pezizomycotina</taxon>
        <taxon>Eurotiomycetes</taxon>
        <taxon>Chaetothyriomycetidae</taxon>
        <taxon>Chaetothyriales</taxon>
        <taxon>Trichomeriaceae</taxon>
        <taxon>Lithohypha</taxon>
    </lineage>
</organism>